<accession>L7JUE5</accession>
<dbReference type="GO" id="GO:0017108">
    <property type="term" value="F:5'-flap endonuclease activity"/>
    <property type="evidence" value="ECO:0007669"/>
    <property type="project" value="TreeGrafter"/>
</dbReference>
<dbReference type="PRINTS" id="PR00853">
    <property type="entry name" value="XPGRADSUPER"/>
</dbReference>
<dbReference type="Pfam" id="PF00752">
    <property type="entry name" value="XPG_N"/>
    <property type="match status" value="1"/>
</dbReference>
<proteinExistence type="predicted"/>
<keyword evidence="5" id="KW-0269">Exonuclease</keyword>
<dbReference type="SUPFAM" id="SSF88723">
    <property type="entry name" value="PIN domain-like"/>
    <property type="match status" value="1"/>
</dbReference>
<evidence type="ECO:0000259" key="3">
    <source>
        <dbReference type="SMART" id="SM00484"/>
    </source>
</evidence>
<keyword evidence="2" id="KW-0378">Hydrolase</keyword>
<name>L7JUE5_TRAHO</name>
<dbReference type="GO" id="GO:0004527">
    <property type="term" value="F:exonuclease activity"/>
    <property type="evidence" value="ECO:0007669"/>
    <property type="project" value="UniProtKB-KW"/>
</dbReference>
<dbReference type="SMART" id="SM00485">
    <property type="entry name" value="XPGN"/>
    <property type="match status" value="1"/>
</dbReference>
<reference evidence="5 6" key="1">
    <citation type="journal article" date="2012" name="PLoS Pathog.">
        <title>The genome of the obligate intracellular parasite Trachipleistophora hominis: new insights into microsporidian genome dynamics and reductive evolution.</title>
        <authorList>
            <person name="Heinz E."/>
            <person name="Williams T.A."/>
            <person name="Nakjang S."/>
            <person name="Noel C.J."/>
            <person name="Swan D.C."/>
            <person name="Goldberg A.V."/>
            <person name="Harris S.R."/>
            <person name="Weinmaier T."/>
            <person name="Markert S."/>
            <person name="Becher D."/>
            <person name="Bernhardt J."/>
            <person name="Dagan T."/>
            <person name="Hacker C."/>
            <person name="Lucocq J.M."/>
            <person name="Schweder T."/>
            <person name="Rattei T."/>
            <person name="Hall N."/>
            <person name="Hirt R.P."/>
            <person name="Embley T.M."/>
        </authorList>
    </citation>
    <scope>NUCLEOTIDE SEQUENCE [LARGE SCALE GENOMIC DNA]</scope>
</reference>
<dbReference type="SMART" id="SM00484">
    <property type="entry name" value="XPGI"/>
    <property type="match status" value="1"/>
</dbReference>
<dbReference type="FunCoup" id="L7JUE5">
    <property type="interactions" value="97"/>
</dbReference>
<keyword evidence="6" id="KW-1185">Reference proteome</keyword>
<dbReference type="Proteomes" id="UP000011185">
    <property type="component" value="Unassembled WGS sequence"/>
</dbReference>
<feature type="domain" description="XPG-I" evidence="3">
    <location>
        <begin position="524"/>
        <end position="623"/>
    </location>
</feature>
<evidence type="ECO:0000256" key="1">
    <source>
        <dbReference type="ARBA" id="ARBA00022722"/>
    </source>
</evidence>
<dbReference type="CDD" id="cd09900">
    <property type="entry name" value="H3TH_XPG-like"/>
    <property type="match status" value="1"/>
</dbReference>
<feature type="domain" description="XPG N-terminal" evidence="4">
    <location>
        <begin position="1"/>
        <end position="87"/>
    </location>
</feature>
<dbReference type="InterPro" id="IPR006085">
    <property type="entry name" value="XPG_DNA_repair_N"/>
</dbReference>
<dbReference type="InterPro" id="IPR036279">
    <property type="entry name" value="5-3_exonuclease_C_sf"/>
</dbReference>
<evidence type="ECO:0000256" key="2">
    <source>
        <dbReference type="ARBA" id="ARBA00022801"/>
    </source>
</evidence>
<dbReference type="Gene3D" id="3.40.50.1010">
    <property type="entry name" value="5'-nuclease"/>
    <property type="match status" value="2"/>
</dbReference>
<dbReference type="PANTHER" id="PTHR11081:SF59">
    <property type="entry name" value="FI23547P1"/>
    <property type="match status" value="1"/>
</dbReference>
<dbReference type="InParanoid" id="L7JUE5"/>
<dbReference type="GO" id="GO:0006281">
    <property type="term" value="P:DNA repair"/>
    <property type="evidence" value="ECO:0007669"/>
    <property type="project" value="UniProtKB-ARBA"/>
</dbReference>
<dbReference type="VEuPathDB" id="MicrosporidiaDB:THOM_2024"/>
<protein>
    <submittedName>
        <fullName evidence="5">5'-3' exonuclease</fullName>
    </submittedName>
</protein>
<organism evidence="5 6">
    <name type="scientific">Trachipleistophora hominis</name>
    <name type="common">Microsporidian parasite</name>
    <dbReference type="NCBI Taxonomy" id="72359"/>
    <lineage>
        <taxon>Eukaryota</taxon>
        <taxon>Fungi</taxon>
        <taxon>Fungi incertae sedis</taxon>
        <taxon>Microsporidia</taxon>
        <taxon>Pleistophoridae</taxon>
        <taxon>Trachipleistophora</taxon>
    </lineage>
</organism>
<dbReference type="EMBL" id="JH993997">
    <property type="protein sequence ID" value="ELQ75044.1"/>
    <property type="molecule type" value="Genomic_DNA"/>
</dbReference>
<dbReference type="InterPro" id="IPR029060">
    <property type="entry name" value="PIN-like_dom_sf"/>
</dbReference>
<evidence type="ECO:0000259" key="4">
    <source>
        <dbReference type="SMART" id="SM00485"/>
    </source>
</evidence>
<dbReference type="Pfam" id="PF00867">
    <property type="entry name" value="XPG_I"/>
    <property type="match status" value="1"/>
</dbReference>
<dbReference type="OrthoDB" id="2193786at2759"/>
<dbReference type="SUPFAM" id="SSF47807">
    <property type="entry name" value="5' to 3' exonuclease, C-terminal subdomain"/>
    <property type="match status" value="1"/>
</dbReference>
<dbReference type="PANTHER" id="PTHR11081">
    <property type="entry name" value="FLAP ENDONUCLEASE FAMILY MEMBER"/>
    <property type="match status" value="1"/>
</dbReference>
<dbReference type="AlphaFoldDB" id="L7JUE5"/>
<dbReference type="STRING" id="72359.L7JUE5"/>
<keyword evidence="1" id="KW-0540">Nuclease</keyword>
<dbReference type="Gene3D" id="1.10.150.20">
    <property type="entry name" value="5' to 3' exonuclease, C-terminal subdomain"/>
    <property type="match status" value="1"/>
</dbReference>
<gene>
    <name evidence="5" type="ORF">THOM_2024</name>
</gene>
<dbReference type="InterPro" id="IPR006084">
    <property type="entry name" value="XPG/Rad2"/>
</dbReference>
<dbReference type="InterPro" id="IPR006086">
    <property type="entry name" value="XPG-I_dom"/>
</dbReference>
<sequence>MGVKGLWKLLEECHTADTPRNQRLAIDASIWLYKYKNVPQTNMIYSFVKRIIMLLYHKNSLFFVFDSKAPAEKIKTIAKRNEIRLRNELKAHFDKIANNRMCTACNVLYKTCEHGREVNMEEIKEIEDVVSYKLRNHDYNWGDDVSDIDDDTEISECNLTYGYNKGWSRTNTNCDELVNEEKEEFLPKNFDGLSQVKKLKVLDELREANAFQSCGFKEMNGKAFSEYQLKKIGRSYAITSLINEVSDTKNKRIMGDCRSYYELNYENDVPKRIKKEDKEAFDIFTLEKEVKQVESNKDSANNEIIDENRFVAEINSIFMENEGSVSVSNQNDASNNMDWDSKELLYQSNKRDSMAKNEIKTAQEVKNFSFQNIAEVARSITKEPEESKNVYLSVDKNSVFYKNECYGQSENRMEENNEGMMNQQVEIKANMRGAINFIAESKIKNSENNEKHVESLAVTNDELMTALEKNNEHDVVDPIQKMDKEMEERVRDRMASLERNIRTRSINLMNELQCITVLMKKMLTILGIPYIDAPYESDSQLGYLNNECELERNERKSVFNPEEKCEHLDTNQVFNDKIYNLKVDAIITEDNDVFLFGANRVYKDYFKCPKLYTMQNIRDKLNLNREDLIKLSVFLGNDYTVGFRGIGPKKALEILKDEDKANYDRKVFDSEYSKVKNVYYKSIVDKKPLKLRSSRKLSEIRKFLSDNFLNDNQINEIVFYLRKINAQK</sequence>
<dbReference type="HOGENOM" id="CLU_027593_0_0_1"/>
<evidence type="ECO:0000313" key="5">
    <source>
        <dbReference type="EMBL" id="ELQ75044.1"/>
    </source>
</evidence>
<evidence type="ECO:0000313" key="6">
    <source>
        <dbReference type="Proteomes" id="UP000011185"/>
    </source>
</evidence>
<dbReference type="OMA" id="LEECHTA"/>